<dbReference type="Gene3D" id="3.40.50.300">
    <property type="entry name" value="P-loop containing nucleotide triphosphate hydrolases"/>
    <property type="match status" value="2"/>
</dbReference>
<evidence type="ECO:0000313" key="9">
    <source>
        <dbReference type="Proteomes" id="UP000325313"/>
    </source>
</evidence>
<comment type="catalytic activity">
    <reaction evidence="4">
        <text>Couples ATP hydrolysis with the unwinding of duplex DNA by translocating in the 3'-5' direction.</text>
        <dbReference type="EC" id="5.6.2.4"/>
    </reaction>
</comment>
<protein>
    <recommendedName>
        <fullName evidence="5">DNA 3'-5' helicase</fullName>
        <ecNumber evidence="5">5.6.2.4</ecNumber>
    </recommendedName>
</protein>
<accession>A0A5B0RGK4</accession>
<comment type="similarity">
    <text evidence="1">Belongs to the helicase family. RecQ subfamily.</text>
</comment>
<name>A0A5B0RGK4_PUCGR</name>
<evidence type="ECO:0000259" key="7">
    <source>
        <dbReference type="PROSITE" id="PS51192"/>
    </source>
</evidence>
<dbReference type="AlphaFoldDB" id="A0A5B0RGK4"/>
<evidence type="ECO:0000256" key="4">
    <source>
        <dbReference type="ARBA" id="ARBA00034617"/>
    </source>
</evidence>
<keyword evidence="8" id="KW-0378">Hydrolase</keyword>
<keyword evidence="8" id="KW-0347">Helicase</keyword>
<dbReference type="InterPro" id="IPR014001">
    <property type="entry name" value="Helicase_ATP-bd"/>
</dbReference>
<evidence type="ECO:0000313" key="8">
    <source>
        <dbReference type="EMBL" id="KAA1123854.1"/>
    </source>
</evidence>
<sequence length="747" mass="85251">MPRKKSKKKSNKVTLAQKLTELNDIELEKTIAEDARPCYPSDQPSKPKQIEAVMNLVRLRNTFVMAGTGFGKSRIPEMYLHLFAKTNKPVVIVLNPLDALGDNQVQEKIAQGFTAINLKKMNFDETIAAKILKAQYNFIYLSPEILLNNQMFTDVYHNPKFQEHLVLTVVDESHMIYSWGLVANKKAKKSSAHKRHQDRSIFRPSYGDIGRALMATQNTPILMLSATCRPLAITEILKSLRIPEDNMHFIRAELTRPEIRILRFPMKCSLKSTNDLGSMFGAEGDLANDKLPPTLIYSGTRNATLQVMKVVNQARGIADGHEDPDSTLIHRYHACTGDMDKDDTISGYERAEFPMISCTMALGLGQNWKRVRRVIHMGRGDPSCICQMMGRCGRDGKPGLAILFMEPKRRFGLNTSEAIAKGDKQSDDVRMDSLALTPVCLRIAFSVDNLYVVLYSSKITSGNHIDLRFIFRYGYVPMDRDDANYLREEIRELDEDFPPCKCSNCAPEEAEMLRTNMSMISNDNFESLLDHPDSLYDPQTCQPTSAKRTRCQKKKPCLPNPIIDQFVVTLVDNFNRFFRDTYGKARSFLPAELFSSLEANEIANNLDCITSQRDIDKYIGGEMIDGQLEMLHNCILNFREGTEFKNYKNEREKYDENIQNEIQRIKGIPEANRLAKQQLSTQQKEPKRLEAEEKKRKREVEKTAKEERLSREKEAKAKRWLDASAFIESRKQFYGTESHRASGSGPT</sequence>
<evidence type="ECO:0000256" key="1">
    <source>
        <dbReference type="ARBA" id="ARBA00005446"/>
    </source>
</evidence>
<evidence type="ECO:0000256" key="3">
    <source>
        <dbReference type="ARBA" id="ARBA00023235"/>
    </source>
</evidence>
<dbReference type="Pfam" id="PF00270">
    <property type="entry name" value="DEAD"/>
    <property type="match status" value="1"/>
</dbReference>
<dbReference type="PANTHER" id="PTHR13710">
    <property type="entry name" value="DNA HELICASE RECQ FAMILY MEMBER"/>
    <property type="match status" value="1"/>
</dbReference>
<dbReference type="PANTHER" id="PTHR13710:SF105">
    <property type="entry name" value="ATP-DEPENDENT DNA HELICASE Q1"/>
    <property type="match status" value="1"/>
</dbReference>
<keyword evidence="8" id="KW-0067">ATP-binding</keyword>
<feature type="domain" description="Helicase ATP-binding" evidence="7">
    <location>
        <begin position="53"/>
        <end position="246"/>
    </location>
</feature>
<keyword evidence="3" id="KW-0413">Isomerase</keyword>
<dbReference type="GO" id="GO:0043138">
    <property type="term" value="F:3'-5' DNA helicase activity"/>
    <property type="evidence" value="ECO:0007669"/>
    <property type="project" value="UniProtKB-EC"/>
</dbReference>
<gene>
    <name evidence="8" type="primary">SGS1_118</name>
    <name evidence="8" type="ORF">PGTUg99_026523</name>
</gene>
<dbReference type="GO" id="GO:0005737">
    <property type="term" value="C:cytoplasm"/>
    <property type="evidence" value="ECO:0007669"/>
    <property type="project" value="TreeGrafter"/>
</dbReference>
<dbReference type="PROSITE" id="PS51192">
    <property type="entry name" value="HELICASE_ATP_BIND_1"/>
    <property type="match status" value="1"/>
</dbReference>
<dbReference type="SUPFAM" id="SSF52540">
    <property type="entry name" value="P-loop containing nucleoside triphosphate hydrolases"/>
    <property type="match status" value="1"/>
</dbReference>
<dbReference type="InterPro" id="IPR011545">
    <property type="entry name" value="DEAD/DEAH_box_helicase_dom"/>
</dbReference>
<feature type="region of interest" description="Disordered" evidence="6">
    <location>
        <begin position="676"/>
        <end position="716"/>
    </location>
</feature>
<feature type="compositionally biased region" description="Basic and acidic residues" evidence="6">
    <location>
        <begin position="684"/>
        <end position="716"/>
    </location>
</feature>
<proteinExistence type="inferred from homology"/>
<dbReference type="EC" id="5.6.2.4" evidence="5"/>
<organism evidence="8 9">
    <name type="scientific">Puccinia graminis f. sp. tritici</name>
    <dbReference type="NCBI Taxonomy" id="56615"/>
    <lineage>
        <taxon>Eukaryota</taxon>
        <taxon>Fungi</taxon>
        <taxon>Dikarya</taxon>
        <taxon>Basidiomycota</taxon>
        <taxon>Pucciniomycotina</taxon>
        <taxon>Pucciniomycetes</taxon>
        <taxon>Pucciniales</taxon>
        <taxon>Pucciniaceae</taxon>
        <taxon>Puccinia</taxon>
    </lineage>
</organism>
<dbReference type="GO" id="GO:0009378">
    <property type="term" value="F:four-way junction helicase activity"/>
    <property type="evidence" value="ECO:0007669"/>
    <property type="project" value="TreeGrafter"/>
</dbReference>
<evidence type="ECO:0000256" key="6">
    <source>
        <dbReference type="SAM" id="MobiDB-lite"/>
    </source>
</evidence>
<dbReference type="SMART" id="SM00487">
    <property type="entry name" value="DEXDc"/>
    <property type="match status" value="1"/>
</dbReference>
<dbReference type="InterPro" id="IPR027417">
    <property type="entry name" value="P-loop_NTPase"/>
</dbReference>
<dbReference type="Proteomes" id="UP000325313">
    <property type="component" value="Unassembled WGS sequence"/>
</dbReference>
<dbReference type="GO" id="GO:0005524">
    <property type="term" value="F:ATP binding"/>
    <property type="evidence" value="ECO:0007669"/>
    <property type="project" value="InterPro"/>
</dbReference>
<dbReference type="EMBL" id="VDEP01000206">
    <property type="protein sequence ID" value="KAA1123854.1"/>
    <property type="molecule type" value="Genomic_DNA"/>
</dbReference>
<reference evidence="8 9" key="1">
    <citation type="submission" date="2019-05" db="EMBL/GenBank/DDBJ databases">
        <title>Emergence of the Ug99 lineage of the wheat stem rust pathogen through somatic hybridization.</title>
        <authorList>
            <person name="Li F."/>
            <person name="Upadhyaya N.M."/>
            <person name="Sperschneider J."/>
            <person name="Matny O."/>
            <person name="Nguyen-Phuc H."/>
            <person name="Mago R."/>
            <person name="Raley C."/>
            <person name="Miller M.E."/>
            <person name="Silverstein K.A.T."/>
            <person name="Henningsen E."/>
            <person name="Hirsch C.D."/>
            <person name="Visser B."/>
            <person name="Pretorius Z.A."/>
            <person name="Steffenson B.J."/>
            <person name="Schwessinger B."/>
            <person name="Dodds P.N."/>
            <person name="Figueroa M."/>
        </authorList>
    </citation>
    <scope>NUCLEOTIDE SEQUENCE [LARGE SCALE GENOMIC DNA]</scope>
    <source>
        <strain evidence="8 9">Ug99</strain>
    </source>
</reference>
<evidence type="ECO:0000256" key="5">
    <source>
        <dbReference type="ARBA" id="ARBA00034808"/>
    </source>
</evidence>
<dbReference type="GO" id="GO:0003677">
    <property type="term" value="F:DNA binding"/>
    <property type="evidence" value="ECO:0007669"/>
    <property type="project" value="UniProtKB-KW"/>
</dbReference>
<evidence type="ECO:0000256" key="2">
    <source>
        <dbReference type="ARBA" id="ARBA00023125"/>
    </source>
</evidence>
<dbReference type="GO" id="GO:0005694">
    <property type="term" value="C:chromosome"/>
    <property type="evidence" value="ECO:0007669"/>
    <property type="project" value="TreeGrafter"/>
</dbReference>
<comment type="caution">
    <text evidence="8">The sequence shown here is derived from an EMBL/GenBank/DDBJ whole genome shotgun (WGS) entry which is preliminary data.</text>
</comment>
<keyword evidence="8" id="KW-0547">Nucleotide-binding</keyword>
<keyword evidence="2" id="KW-0238">DNA-binding</keyword>
<dbReference type="GO" id="GO:0000724">
    <property type="term" value="P:double-strand break repair via homologous recombination"/>
    <property type="evidence" value="ECO:0007669"/>
    <property type="project" value="TreeGrafter"/>
</dbReference>